<dbReference type="Pfam" id="PF00041">
    <property type="entry name" value="fn3"/>
    <property type="match status" value="1"/>
</dbReference>
<name>A0A1Y6IMZ5_9VIBR</name>
<dbReference type="InterPro" id="IPR013783">
    <property type="entry name" value="Ig-like_fold"/>
</dbReference>
<feature type="signal peptide" evidence="1">
    <location>
        <begin position="1"/>
        <end position="24"/>
    </location>
</feature>
<dbReference type="Proteomes" id="UP000196125">
    <property type="component" value="Unassembled WGS sequence"/>
</dbReference>
<keyword evidence="1" id="KW-0732">Signal</keyword>
<keyword evidence="6" id="KW-1185">Reference proteome</keyword>
<evidence type="ECO:0000313" key="3">
    <source>
        <dbReference type="EMBL" id="MDW6004197.1"/>
    </source>
</evidence>
<dbReference type="SUPFAM" id="SSF49265">
    <property type="entry name" value="Fibronectin type III"/>
    <property type="match status" value="1"/>
</dbReference>
<dbReference type="EMBL" id="JAWRCO010000001">
    <property type="protein sequence ID" value="MDW6004197.1"/>
    <property type="molecule type" value="Genomic_DNA"/>
</dbReference>
<protein>
    <submittedName>
        <fullName evidence="3">DUF6055 domain-containing protein</fullName>
    </submittedName>
    <submittedName>
        <fullName evidence="4">Fibronectin type III domain protein</fullName>
    </submittedName>
</protein>
<dbReference type="InterPro" id="IPR045690">
    <property type="entry name" value="DUF6055"/>
</dbReference>
<dbReference type="CDD" id="cd00063">
    <property type="entry name" value="FN3"/>
    <property type="match status" value="2"/>
</dbReference>
<dbReference type="Pfam" id="PF19527">
    <property type="entry name" value="DUF6055"/>
    <property type="match status" value="1"/>
</dbReference>
<dbReference type="PROSITE" id="PS50853">
    <property type="entry name" value="FN3"/>
    <property type="match status" value="1"/>
</dbReference>
<dbReference type="InterPro" id="IPR036116">
    <property type="entry name" value="FN3_sf"/>
</dbReference>
<feature type="chain" id="PRO_5012802959" evidence="1">
    <location>
        <begin position="25"/>
        <end position="807"/>
    </location>
</feature>
<dbReference type="Proteomes" id="UP001283366">
    <property type="component" value="Unassembled WGS sequence"/>
</dbReference>
<proteinExistence type="predicted"/>
<dbReference type="InterPro" id="IPR003961">
    <property type="entry name" value="FN3_dom"/>
</dbReference>
<evidence type="ECO:0000259" key="2">
    <source>
        <dbReference type="PROSITE" id="PS50853"/>
    </source>
</evidence>
<dbReference type="OrthoDB" id="9802005at2"/>
<feature type="domain" description="Fibronectin type-III" evidence="2">
    <location>
        <begin position="24"/>
        <end position="114"/>
    </location>
</feature>
<dbReference type="RefSeq" id="WP_087479078.1">
    <property type="nucleotide sequence ID" value="NZ_AP024883.1"/>
</dbReference>
<dbReference type="SMART" id="SM00060">
    <property type="entry name" value="FN3"/>
    <property type="match status" value="2"/>
</dbReference>
<accession>A0A1Y6IMZ5</accession>
<reference evidence="4 5" key="1">
    <citation type="submission" date="2017-05" db="EMBL/GenBank/DDBJ databases">
        <authorList>
            <person name="Song R."/>
            <person name="Chenine A.L."/>
            <person name="Ruprecht R.M."/>
        </authorList>
    </citation>
    <scope>NUCLEOTIDE SEQUENCE [LARGE SCALE GENOMIC DNA]</scope>
    <source>
        <strain evidence="4 5">CECT 7927</strain>
    </source>
</reference>
<evidence type="ECO:0000313" key="5">
    <source>
        <dbReference type="Proteomes" id="UP000196125"/>
    </source>
</evidence>
<dbReference type="AlphaFoldDB" id="A0A1Y6IMZ5"/>
<gene>
    <name evidence="3" type="ORF">SBX37_15155</name>
    <name evidence="4" type="ORF">VIM7927_00228</name>
</gene>
<dbReference type="EMBL" id="FXXI01000001">
    <property type="protein sequence ID" value="SMR99006.1"/>
    <property type="molecule type" value="Genomic_DNA"/>
</dbReference>
<sequence>MKKTRKNYFLPVLTAIVSATPALALADLSLNGSAGNGEISLNWSGAGADSIYQVYYDTDSNPAGRTRLATLAPSTHSYTASNLNNGTQYWFWVKYQNDSGDWLNSSVFTATPSAGGLSLTGVAGDRQVQLNWNNAGSGGGYQIYYDTDSNPAGRSRAASVSESTHSYTVTNLNNGTPYWFWIKYRDNSGNMVSSEAFNATPVSSSGGGSSGGGSSSADSYDASLSYQWQGAYENGNQDSCVSGNWQTPSSTGDTGQPLRAESTHFAVYWADGTNINTDQARTALNTLEHVWSVYYGNNVKFQEPYCNSSQKFKATVHFGNDFALTGGGWFKNGNRLMGMWVGPGAAADQWGLAHEFAHGAQFMTTAFPGCNGLGCWIHESHANWMAHQVFPDNAHCSEMLVNTTHLHYGNTRTRYCNWQFFEYLKDKFGPGVVGKMWSTSTYDKDEWQKLMANQGWDIKRLNDEFGDWAMHNVTWDYLDINGTNRGAYFRDTYGAIDQDPGANTQRRLRLTQLETLDNNWRNNHRFVSPYYWAPQRWGYNIVRLYPEQGASSVTVNFRGVVQQGADSDWRWGLVATDRNLNSPRYSRIQRGNSNQASISINNGDEVYLVVMATPTQYQKILWARHSSDGTPYPSIYRYPYMVEVQGAWPDGFRNGAKDACPSGTVRHGNGGGCAPQGTPSSVYVGPYAKVLGGTVRDNARIEDHATIVHGTVSGNAVVGAMTLLGSESTATSWYHTFDVSDNATVKSTFYPMGWFGDRAAGGTVTLLGDLEYYSNKYSNFFYGLVDDRWNGDTSINDITVRPPYSWR</sequence>
<evidence type="ECO:0000313" key="4">
    <source>
        <dbReference type="EMBL" id="SMR99006.1"/>
    </source>
</evidence>
<organism evidence="4 5">
    <name type="scientific">Vibrio mangrovi</name>
    <dbReference type="NCBI Taxonomy" id="474394"/>
    <lineage>
        <taxon>Bacteria</taxon>
        <taxon>Pseudomonadati</taxon>
        <taxon>Pseudomonadota</taxon>
        <taxon>Gammaproteobacteria</taxon>
        <taxon>Vibrionales</taxon>
        <taxon>Vibrionaceae</taxon>
        <taxon>Vibrio</taxon>
    </lineage>
</organism>
<dbReference type="Gene3D" id="2.60.40.10">
    <property type="entry name" value="Immunoglobulins"/>
    <property type="match status" value="2"/>
</dbReference>
<evidence type="ECO:0000256" key="1">
    <source>
        <dbReference type="SAM" id="SignalP"/>
    </source>
</evidence>
<reference evidence="3 6" key="2">
    <citation type="submission" date="2023-11" db="EMBL/GenBank/DDBJ databases">
        <title>Plant-associative lifestyle of Vibrio porteresiae and its evolutionary dynamics.</title>
        <authorList>
            <person name="Rameshkumar N."/>
            <person name="Kirti K."/>
        </authorList>
    </citation>
    <scope>NUCLEOTIDE SEQUENCE [LARGE SCALE GENOMIC DNA]</scope>
    <source>
        <strain evidence="3 6">MSSRF38</strain>
    </source>
</reference>
<evidence type="ECO:0000313" key="6">
    <source>
        <dbReference type="Proteomes" id="UP001283366"/>
    </source>
</evidence>